<feature type="domain" description="Alpha-galactosidase NEW3" evidence="12">
    <location>
        <begin position="978"/>
        <end position="1044"/>
    </location>
</feature>
<evidence type="ECO:0000259" key="12">
    <source>
        <dbReference type="Pfam" id="PF10633"/>
    </source>
</evidence>
<keyword evidence="8" id="KW-0732">Signal</keyword>
<feature type="chain" id="PRO_5039322280" description="Xylan alpha-1,2-glucuronidase" evidence="8">
    <location>
        <begin position="27"/>
        <end position="1216"/>
    </location>
</feature>
<dbReference type="GO" id="GO:0005576">
    <property type="term" value="C:extracellular region"/>
    <property type="evidence" value="ECO:0007669"/>
    <property type="project" value="InterPro"/>
</dbReference>
<dbReference type="GO" id="GO:0033939">
    <property type="term" value="F:xylan alpha-1,2-glucuronosidase activity"/>
    <property type="evidence" value="ECO:0007669"/>
    <property type="project" value="UniProtKB-EC"/>
</dbReference>
<evidence type="ECO:0000256" key="7">
    <source>
        <dbReference type="RuleBase" id="RU361198"/>
    </source>
</evidence>
<evidence type="ECO:0000256" key="3">
    <source>
        <dbReference type="ARBA" id="ARBA00022801"/>
    </source>
</evidence>
<evidence type="ECO:0000259" key="11">
    <source>
        <dbReference type="Pfam" id="PF07488"/>
    </source>
</evidence>
<dbReference type="OrthoDB" id="339499at2"/>
<dbReference type="Gene3D" id="3.20.20.80">
    <property type="entry name" value="Glycosidases"/>
    <property type="match status" value="1"/>
</dbReference>
<evidence type="ECO:0000313" key="14">
    <source>
        <dbReference type="Proteomes" id="UP000256485"/>
    </source>
</evidence>
<sequence>MPHLSRRRLLQVGAASAVSSFLPVDAALASASATRPPDEDGYELWLRYRHVDDPARLAEYRRRLTAIVPQGSGELLRCATRELTTGLRGLLSREIEVRERLEGGGVVLGTYDESPFVRSLFSHDELAALGPEGYRLTTVGDRHVVVAATHQRGLLYGAFHLLRHLQTHRPLATLDATERPAAPLRVFNHWYDLDRAVERGYAGLAILHWDELPTLRPRYIDYARILASIGVNGTVVNNVNANAHFLSSDRLGGLAALADLLRCYGIRLYLSANYASPMVLTANDPSPITTADPFDPRVQLWWQEKIAEIYELIPDFGGFLVKANSEGQPGPLDYGRTHADGANMLAERIRPYGGLIFWRSFVHEGFSDWAEYQYRTFAPLDGEFAENVVVQTKNGPLDFQVREPVHPLFGAMPRTNQAIELQITQEYTGHNVHLCYLVPQWKEILDFDTKAQGDGTTVESIVTGTAYGQSHVGIVGVANLGDDRDWTGYLLGAANTHGFGRLAWNPRLSAEEIVREWIQLTFTPDEAFVRPLTDIMLESWRTYEDYTSPLGMGYLTFPTGSHFDPDPRSTLNQSHHTTAEGTGFDRTVATGSGFTGLYAPFWAERYESLETVPDELLLFLHWVPYTHRLHSGSTVIQHIYDSHFDGAERVLRMRETWRELAPHVDARRHADVLATFDEHAFHARRWRDTIVSFFFDYSRILDERREWLQYEFGRGTPLLLGGWPNRLPLKVTNATGQDHRVTARLHVPDERWSAGTAEAEVASRADAEMTLPVQPPLVADQLQLAVAMTPAVEVLGTAGHPTIVTPAGRRCHIALDAGSGSSPLVPGYQRLTPETMWDPARGYGWIGRTPQSRDRGDAWDALRRDFCGDTAPCTLRLAIPPGIHETAVLVGDGGPDVWPTFIDVNGQRVAEGGRIRGGTFEWLRFELDGGSEGREVDLEFSSVPGRFWRLCGLVIVNPDAPIPPAVLTEVRSSGVLWAGRPNDVRVSVAGMTDEPVDVTVAVDVPEGWTAEPASGRVPGGAEVELTVRVTPPTEPTMGTVAVRLAEDPDGEQWTVDTIVVPAPDDAVLVLDAGSPSSPVLEGYRRLSPEELWDADRGFGWVTEPPTFRDRARLDVLRRDFVLGRDQDYVLRLAVPAGAHRVDVLTGDAYSPSGTTSVYEGDTLLGSSGDEIIPQGEFRWFSFTLDGGEAGRLADLRLVGALRDRWWRLVALVMRRA</sequence>
<dbReference type="Gene3D" id="3.30.379.10">
    <property type="entry name" value="Chitobiase/beta-hexosaminidase domain 2-like"/>
    <property type="match status" value="1"/>
</dbReference>
<dbReference type="Pfam" id="PF07477">
    <property type="entry name" value="Glyco_hydro_67C"/>
    <property type="match status" value="1"/>
</dbReference>
<feature type="signal peptide" evidence="8">
    <location>
        <begin position="1"/>
        <end position="26"/>
    </location>
</feature>
<organism evidence="13 14">
    <name type="scientific">Thermasporomyces composti</name>
    <dbReference type="NCBI Taxonomy" id="696763"/>
    <lineage>
        <taxon>Bacteria</taxon>
        <taxon>Bacillati</taxon>
        <taxon>Actinomycetota</taxon>
        <taxon>Actinomycetes</taxon>
        <taxon>Propionibacteriales</taxon>
        <taxon>Nocardioidaceae</taxon>
        <taxon>Thermasporomyces</taxon>
    </lineage>
</organism>
<comment type="similarity">
    <text evidence="1 7">Belongs to the glycosyl hydrolase 67 family.</text>
</comment>
<accession>A0A3D9V4Z4</accession>
<dbReference type="InterPro" id="IPR018905">
    <property type="entry name" value="A-galactase_NEW3"/>
</dbReference>
<dbReference type="InterPro" id="IPR005154">
    <property type="entry name" value="Glyco_hydro_67_aGlcAse_N"/>
</dbReference>
<protein>
    <recommendedName>
        <fullName evidence="7">Xylan alpha-1,2-glucuronidase</fullName>
        <ecNumber evidence="7">3.2.1.131</ecNumber>
    </recommendedName>
</protein>
<dbReference type="Pfam" id="PF03648">
    <property type="entry name" value="Glyco_hydro_67N"/>
    <property type="match status" value="1"/>
</dbReference>
<dbReference type="InterPro" id="IPR006311">
    <property type="entry name" value="TAT_signal"/>
</dbReference>
<dbReference type="Proteomes" id="UP000256485">
    <property type="component" value="Unassembled WGS sequence"/>
</dbReference>
<gene>
    <name evidence="13" type="ORF">DFJ64_1942</name>
</gene>
<dbReference type="InterPro" id="IPR011099">
    <property type="entry name" value="Glyco_hydro_67_C"/>
</dbReference>
<evidence type="ECO:0000256" key="8">
    <source>
        <dbReference type="SAM" id="SignalP"/>
    </source>
</evidence>
<comment type="caution">
    <text evidence="13">The sequence shown here is derived from an EMBL/GenBank/DDBJ whole genome shotgun (WGS) entry which is preliminary data.</text>
</comment>
<dbReference type="Gene3D" id="3.90.1330.10">
    <property type="entry name" value="Alpha-glucuronidase, C-terminal domain"/>
    <property type="match status" value="1"/>
</dbReference>
<dbReference type="InterPro" id="IPR037054">
    <property type="entry name" value="A-glucoronidase_C_sf"/>
</dbReference>
<dbReference type="EC" id="3.2.1.131" evidence="7"/>
<dbReference type="PANTHER" id="PTHR39207">
    <property type="entry name" value="ALPHA-GLUCURONIDASE A"/>
    <property type="match status" value="1"/>
</dbReference>
<dbReference type="Gene3D" id="2.60.120.430">
    <property type="entry name" value="Galactose-binding lectin"/>
    <property type="match status" value="2"/>
</dbReference>
<evidence type="ECO:0000313" key="13">
    <source>
        <dbReference type="EMBL" id="REF36529.1"/>
    </source>
</evidence>
<dbReference type="InterPro" id="IPR011100">
    <property type="entry name" value="Glyco_hydro_67_cat"/>
</dbReference>
<dbReference type="GO" id="GO:0046559">
    <property type="term" value="F:alpha-glucuronidase activity"/>
    <property type="evidence" value="ECO:0007669"/>
    <property type="project" value="InterPro"/>
</dbReference>
<dbReference type="InterPro" id="IPR017853">
    <property type="entry name" value="GH"/>
</dbReference>
<keyword evidence="6 7" id="KW-0624">Polysaccharide degradation</keyword>
<keyword evidence="3 7" id="KW-0378">Hydrolase</keyword>
<dbReference type="RefSeq" id="WP_115850151.1">
    <property type="nucleotide sequence ID" value="NZ_QTUC01000001.1"/>
</dbReference>
<evidence type="ECO:0000259" key="10">
    <source>
        <dbReference type="Pfam" id="PF07477"/>
    </source>
</evidence>
<dbReference type="GO" id="GO:0045493">
    <property type="term" value="P:xylan catabolic process"/>
    <property type="evidence" value="ECO:0007669"/>
    <property type="project" value="UniProtKB-KW"/>
</dbReference>
<dbReference type="PANTHER" id="PTHR39207:SF1">
    <property type="entry name" value="ALPHA-GLUCURONIDASE A"/>
    <property type="match status" value="1"/>
</dbReference>
<keyword evidence="14" id="KW-1185">Reference proteome</keyword>
<reference evidence="13 14" key="1">
    <citation type="submission" date="2018-08" db="EMBL/GenBank/DDBJ databases">
        <title>Sequencing the genomes of 1000 actinobacteria strains.</title>
        <authorList>
            <person name="Klenk H.-P."/>
        </authorList>
    </citation>
    <scope>NUCLEOTIDE SEQUENCE [LARGE SCALE GENOMIC DNA]</scope>
    <source>
        <strain evidence="13 14">DSM 22891</strain>
    </source>
</reference>
<dbReference type="Pfam" id="PF07488">
    <property type="entry name" value="Glyco_hydro_67M"/>
    <property type="match status" value="1"/>
</dbReference>
<dbReference type="PROSITE" id="PS51318">
    <property type="entry name" value="TAT"/>
    <property type="match status" value="1"/>
</dbReference>
<dbReference type="SUPFAM" id="SSF51445">
    <property type="entry name" value="(Trans)glycosidases"/>
    <property type="match status" value="1"/>
</dbReference>
<keyword evidence="4 7" id="KW-0119">Carbohydrate metabolism</keyword>
<feature type="domain" description="Glycosyl hydrolase family 67 C-terminal" evidence="10">
    <location>
        <begin position="487"/>
        <end position="704"/>
    </location>
</feature>
<evidence type="ECO:0000256" key="5">
    <source>
        <dbReference type="ARBA" id="ARBA00023295"/>
    </source>
</evidence>
<proteinExistence type="inferred from homology"/>
<evidence type="ECO:0000256" key="4">
    <source>
        <dbReference type="ARBA" id="ARBA00023277"/>
    </source>
</evidence>
<feature type="domain" description="Alpha glucuronidase N-terminal" evidence="9">
    <location>
        <begin position="44"/>
        <end position="161"/>
    </location>
</feature>
<feature type="domain" description="Glycosyl hydrolase family 67 catalytic" evidence="11">
    <location>
        <begin position="165"/>
        <end position="486"/>
    </location>
</feature>
<name>A0A3D9V4Z4_THECX</name>
<comment type="subunit">
    <text evidence="7">Homodimer.</text>
</comment>
<evidence type="ECO:0000256" key="1">
    <source>
        <dbReference type="ARBA" id="ARBA00008833"/>
    </source>
</evidence>
<evidence type="ECO:0000256" key="2">
    <source>
        <dbReference type="ARBA" id="ARBA00022651"/>
    </source>
</evidence>
<dbReference type="InterPro" id="IPR029018">
    <property type="entry name" value="Hex-like_dom2"/>
</dbReference>
<dbReference type="Pfam" id="PF10633">
    <property type="entry name" value="NPCBM_assoc"/>
    <property type="match status" value="1"/>
</dbReference>
<evidence type="ECO:0000259" key="9">
    <source>
        <dbReference type="Pfam" id="PF03648"/>
    </source>
</evidence>
<dbReference type="AlphaFoldDB" id="A0A3D9V4Z4"/>
<keyword evidence="5 7" id="KW-0326">Glycosidase</keyword>
<dbReference type="InterPro" id="IPR008979">
    <property type="entry name" value="Galactose-bd-like_sf"/>
</dbReference>
<dbReference type="SUPFAM" id="SSF49785">
    <property type="entry name" value="Galactose-binding domain-like"/>
    <property type="match status" value="2"/>
</dbReference>
<keyword evidence="2 7" id="KW-0858">Xylan degradation</keyword>
<dbReference type="SUPFAM" id="SSF55545">
    <property type="entry name" value="beta-N-acetylhexosaminidase-like domain"/>
    <property type="match status" value="1"/>
</dbReference>
<dbReference type="EMBL" id="QTUC01000001">
    <property type="protein sequence ID" value="REF36529.1"/>
    <property type="molecule type" value="Genomic_DNA"/>
</dbReference>
<evidence type="ECO:0000256" key="6">
    <source>
        <dbReference type="ARBA" id="ARBA00023326"/>
    </source>
</evidence>
<comment type="catalytic activity">
    <reaction evidence="7">
        <text>Hydrolysis of (1-&gt;2)-alpha-D-(4-O-methyl)glucuronosyl links in the main chain of hardwood xylans.</text>
        <dbReference type="EC" id="3.2.1.131"/>
    </reaction>
</comment>